<feature type="region of interest" description="Disordered" evidence="1">
    <location>
        <begin position="1900"/>
        <end position="1928"/>
    </location>
</feature>
<dbReference type="HOGENOM" id="CLU_001075_0_0_1"/>
<dbReference type="PANTHER" id="PTHR31781:SF1">
    <property type="entry name" value="PROTEIN UNC-80 HOMOLOG"/>
    <property type="match status" value="1"/>
</dbReference>
<reference evidence="3 4" key="1">
    <citation type="journal article" date="2012" name="Science">
        <title>The Paleozoic origin of enzymatic lignin decomposition reconstructed from 31 fungal genomes.</title>
        <authorList>
            <person name="Floudas D."/>
            <person name="Binder M."/>
            <person name="Riley R."/>
            <person name="Barry K."/>
            <person name="Blanchette R.A."/>
            <person name="Henrissat B."/>
            <person name="Martinez A.T."/>
            <person name="Otillar R."/>
            <person name="Spatafora J.W."/>
            <person name="Yadav J.S."/>
            <person name="Aerts A."/>
            <person name="Benoit I."/>
            <person name="Boyd A."/>
            <person name="Carlson A."/>
            <person name="Copeland A."/>
            <person name="Coutinho P.M."/>
            <person name="de Vries R.P."/>
            <person name="Ferreira P."/>
            <person name="Findley K."/>
            <person name="Foster B."/>
            <person name="Gaskell J."/>
            <person name="Glotzer D."/>
            <person name="Gorecki P."/>
            <person name="Heitman J."/>
            <person name="Hesse C."/>
            <person name="Hori C."/>
            <person name="Igarashi K."/>
            <person name="Jurgens J.A."/>
            <person name="Kallen N."/>
            <person name="Kersten P."/>
            <person name="Kohler A."/>
            <person name="Kuees U."/>
            <person name="Kumar T.K.A."/>
            <person name="Kuo A."/>
            <person name="LaButti K."/>
            <person name="Larrondo L.F."/>
            <person name="Lindquist E."/>
            <person name="Ling A."/>
            <person name="Lombard V."/>
            <person name="Lucas S."/>
            <person name="Lundell T."/>
            <person name="Martin R."/>
            <person name="McLaughlin D.J."/>
            <person name="Morgenstern I."/>
            <person name="Morin E."/>
            <person name="Murat C."/>
            <person name="Nagy L.G."/>
            <person name="Nolan M."/>
            <person name="Ohm R.A."/>
            <person name="Patyshakuliyeva A."/>
            <person name="Rokas A."/>
            <person name="Ruiz-Duenas F.J."/>
            <person name="Sabat G."/>
            <person name="Salamov A."/>
            <person name="Samejima M."/>
            <person name="Schmutz J."/>
            <person name="Slot J.C."/>
            <person name="St John F."/>
            <person name="Stenlid J."/>
            <person name="Sun H."/>
            <person name="Sun S."/>
            <person name="Syed K."/>
            <person name="Tsang A."/>
            <person name="Wiebenga A."/>
            <person name="Young D."/>
            <person name="Pisabarro A."/>
            <person name="Eastwood D.C."/>
            <person name="Martin F."/>
            <person name="Cullen D."/>
            <person name="Grigoriev I.V."/>
            <person name="Hibbett D.S."/>
        </authorList>
    </citation>
    <scope>NUCLEOTIDE SEQUENCE [LARGE SCALE GENOMIC DNA]</scope>
    <source>
        <strain evidence="3 4">DJM-731 SS1</strain>
    </source>
</reference>
<organism evidence="3 4">
    <name type="scientific">Dacryopinax primogenitus (strain DJM 731)</name>
    <name type="common">Brown rot fungus</name>
    <dbReference type="NCBI Taxonomy" id="1858805"/>
    <lineage>
        <taxon>Eukaryota</taxon>
        <taxon>Fungi</taxon>
        <taxon>Dikarya</taxon>
        <taxon>Basidiomycota</taxon>
        <taxon>Agaricomycotina</taxon>
        <taxon>Dacrymycetes</taxon>
        <taxon>Dacrymycetales</taxon>
        <taxon>Dacrymycetaceae</taxon>
        <taxon>Dacryopinax</taxon>
    </lineage>
</organism>
<dbReference type="RefSeq" id="XP_040628689.1">
    <property type="nucleotide sequence ID" value="XM_040767422.1"/>
</dbReference>
<dbReference type="GeneID" id="63682484"/>
<dbReference type="SUPFAM" id="SSF48371">
    <property type="entry name" value="ARM repeat"/>
    <property type="match status" value="1"/>
</dbReference>
<evidence type="ECO:0000259" key="2">
    <source>
        <dbReference type="Pfam" id="PF20262"/>
    </source>
</evidence>
<feature type="compositionally biased region" description="Basic residues" evidence="1">
    <location>
        <begin position="1826"/>
        <end position="1835"/>
    </location>
</feature>
<feature type="region of interest" description="Disordered" evidence="1">
    <location>
        <begin position="2008"/>
        <end position="2043"/>
    </location>
</feature>
<name>M5G7F7_DACPD</name>
<sequence>MSGSQDSDLPSRRPIGARPLPTNRRSQGMLMRRHGTKDSDDAAGPPVPLVAAEPPIDEDVLQEPAVIDSAETPIMPLPMVESPLASPRLLAVSRPSGVNSPSLFVLSPKPVMVSSPMAMTPDTPLPGQTASPGKAFRALQLHISRARNVSPGPPSPASQQWSALRQAVRAGQISRLGSPAPSDRVFPVRRIGSPATSERSFSLPRPKASVPKSSRLARFGSIDLPQPVRGAEMQEARKFETDVRDACWTSQYARNAHARQRGTADNINEAGGYFLTPTLTTSSMHLPFVGSNTSISNLSVPLTGVDTPTLGLGGRRKAPSQLQSPPMSTVTGVHLQPLFDVLSRYTQIAYQAPGLSWLARLPAETEVLAVLALPFVAAEQSHALEEQKFAVDCFDVILRTWPATDIEDIIDRLLWCCESASRAQGTLLNRLLNMIRTMTVPVGRPQQCTLSALRACFRALFALQIAISPNYDISRVISNISQGKWIIVDVDALNEELGRNPSTEMDVHAMMPLIAAQVVARMVDTEDHVQRQWCLASLQDFWPAPSSSFSDIQAGLPLFSCAGSVKDDVVAAQLATLTVVAHLTPHFWVSNSEMVAVALLGDVGTGLGKGKGKEGSVLKWGRTRSGQCIVTLELIHELRRICGDIPGIPGLDRISSSITRFAAELENQIAILIDAKRVLLANVLLCIRKVTRSLKAYEFALCSDTRHLIFEPSATWLSRISAWCYEAHIGAKATSSRMSSDGGNDASQGQLSFTNVTEEVLDEVQATFARVQEIYAACIASAKTSKGSRPLSIASTLSSQINLPPPSGRQKIDQWDDLMSHKYTVLKTISSVPAVSLLSLLVAVNGLLQQEDYSLFGRVVWNRYLDNNDHDLILPAAFLFMQFGERHSEETLTLIREDLLSSDEEMQQRTLRRLSNLLSRRSQILAQFHITDRTHRRPFKGIRQPISFVATDIGSSNYVETIEEEEGLDLTAGVVREVKKRLLEIGWVEDENEDGSETAAERLALSLVPSSLLTRLGSSPSGQPTVNNQPTSNQAGDGQQALLQRKSSASNYYAGVKRRVIFVSSVSAVLPYLGAVAVNVDPLVAGMAQEILSSSVRDDAALIGRPIMEMLSGEALGIIDAIHNLRLLFFAQSAMPPAFAHHILNHLVGFLKTISRDTERLDSYHLLATTMPLVRRIAAYVPEIALRDLKRNKVEAILLPSGYLWFPATAPTGPMFPRSLSTFPESEDGVPLDELKMLAIRTIQNLMVLQLLVKEPKDVYTFEKTAQPVLPSISAASTSHKRTLSGSTRVPWSPWITLGRSYLMVIRQLFRSLSSNLSDRAKLANLLEGVNATLLAFPEDIGIVAHSMIAYGGAVTRFRRLVANSNGFALFMPSIWNAYKSQSAHSSVRNALQHAIMFFYTVHGETFVFQAIDCLATVLGGEAAETSNSGTLLYDLFKCLDRSSAKTNDIAGLQQLFATMAEPTFSLPVDKAYSRPKAPTRTVSSDTSASKLSLPLSTKRSNEDFPMENLIRLCLTIIAHDAASARAPRFLRVLRVLSRKLYQHSTTARDLLRDGIDALGVILSKNITSRLGLAEANEVPSDAEKPILPTPAESSQFLAFRREYLHLVKEYTSAGGVPPTSSIGKTLALLRTILKDSSQAFAGEISEFIGNYAAACMKPGLLNPRETSFVLKDFSQLFQMYGDTVDCSRVLNIVEEMVAASVGASDLAFVDQVVVEWCRPALLICEAAGSEHRLWDLPLRRATVSLISTVIMSGNIEIFALLEIKQPTPSLLGGLILPLVVRMETSREQVQGSRPVQGDFRCTQWLRIIPYLLLACQLLKSAPATHNRRKLRKPSPTRGEDASPRDDVRQRLATATFAFQALKIVLLRASDDLQQAPSRIWTLIGTTLRELLEDGGTDFLFREQEGSPSPSSSRPVTPGDTHVSFDGSFLRPANFQQSPQSYSPRHSKTHVGPPRLIDFLLWTTLELVTSHSTPLMPQMRAFVQEKIQQTNALASIRDRRISRTPKRGSVFVRSRASLSPDPKASAQPRQSLLKWSPESTASPSRLTVSGYFSVEGMSPNPLRPNGSRIVHLGPVRMLTGGSLTSGGIASQHLTASSLAMATRRSIEAVRICMGYAPLDLLAEDESSDTQPFVPWTRASALARIVDESNAFIETEFYEELFAYPTTRAGSLSHP</sequence>
<dbReference type="GO" id="GO:0034703">
    <property type="term" value="C:cation channel complex"/>
    <property type="evidence" value="ECO:0007669"/>
    <property type="project" value="TreeGrafter"/>
</dbReference>
<feature type="region of interest" description="Disordered" evidence="1">
    <location>
        <begin position="1"/>
        <end position="60"/>
    </location>
</feature>
<gene>
    <name evidence="3" type="ORF">DACRYDRAFT_100104</name>
</gene>
<proteinExistence type="predicted"/>
<dbReference type="OrthoDB" id="5584001at2759"/>
<dbReference type="Pfam" id="PF20262">
    <property type="entry name" value="UNC80_C"/>
    <property type="match status" value="1"/>
</dbReference>
<dbReference type="STRING" id="1858805.M5G7F7"/>
<accession>M5G7F7</accession>
<dbReference type="PANTHER" id="PTHR31781">
    <property type="entry name" value="UNC80"/>
    <property type="match status" value="1"/>
</dbReference>
<dbReference type="EMBL" id="JH795863">
    <property type="protein sequence ID" value="EJU01792.1"/>
    <property type="molecule type" value="Genomic_DNA"/>
</dbReference>
<evidence type="ECO:0000313" key="3">
    <source>
        <dbReference type="EMBL" id="EJU01792.1"/>
    </source>
</evidence>
<evidence type="ECO:0000313" key="4">
    <source>
        <dbReference type="Proteomes" id="UP000030653"/>
    </source>
</evidence>
<feature type="domain" description="Protein UNC80 C-terminal" evidence="2">
    <location>
        <begin position="1302"/>
        <end position="1451"/>
    </location>
</feature>
<dbReference type="GO" id="GO:0005261">
    <property type="term" value="F:monoatomic cation channel activity"/>
    <property type="evidence" value="ECO:0007669"/>
    <property type="project" value="TreeGrafter"/>
</dbReference>
<dbReference type="InterPro" id="IPR016024">
    <property type="entry name" value="ARM-type_fold"/>
</dbReference>
<dbReference type="Proteomes" id="UP000030653">
    <property type="component" value="Unassembled WGS sequence"/>
</dbReference>
<dbReference type="GO" id="GO:0055080">
    <property type="term" value="P:monoatomic cation homeostasis"/>
    <property type="evidence" value="ECO:0007669"/>
    <property type="project" value="TreeGrafter"/>
</dbReference>
<evidence type="ECO:0000256" key="1">
    <source>
        <dbReference type="SAM" id="MobiDB-lite"/>
    </source>
</evidence>
<keyword evidence="4" id="KW-1185">Reference proteome</keyword>
<feature type="region of interest" description="Disordered" evidence="1">
    <location>
        <begin position="1017"/>
        <end position="1038"/>
    </location>
</feature>
<protein>
    <recommendedName>
        <fullName evidence="2">Protein UNC80 C-terminal domain-containing protein</fullName>
    </recommendedName>
</protein>
<dbReference type="InterPro" id="IPR046460">
    <property type="entry name" value="UNC80_C"/>
</dbReference>
<feature type="region of interest" description="Disordered" evidence="1">
    <location>
        <begin position="1826"/>
        <end position="1846"/>
    </location>
</feature>